<evidence type="ECO:0000313" key="6">
    <source>
        <dbReference type="EMBL" id="TDT60950.1"/>
    </source>
</evidence>
<evidence type="ECO:0000256" key="3">
    <source>
        <dbReference type="ARBA" id="ARBA00022898"/>
    </source>
</evidence>
<keyword evidence="7" id="KW-1185">Reference proteome</keyword>
<evidence type="ECO:0000313" key="7">
    <source>
        <dbReference type="Proteomes" id="UP000295325"/>
    </source>
</evidence>
<keyword evidence="3 5" id="KW-0663">Pyridoxal phosphate</keyword>
<comment type="cofactor">
    <cofactor evidence="1 5">
        <name>pyridoxal 5'-phosphate</name>
        <dbReference type="ChEBI" id="CHEBI:597326"/>
    </cofactor>
</comment>
<dbReference type="PROSITE" id="PS00770">
    <property type="entry name" value="AA_TRANSFER_CLASS_4"/>
    <property type="match status" value="1"/>
</dbReference>
<dbReference type="PANTHER" id="PTHR42743:SF11">
    <property type="entry name" value="AMINODEOXYCHORISMATE LYASE"/>
    <property type="match status" value="1"/>
</dbReference>
<dbReference type="Proteomes" id="UP000295325">
    <property type="component" value="Unassembled WGS sequence"/>
</dbReference>
<proteinExistence type="inferred from homology"/>
<dbReference type="Pfam" id="PF01063">
    <property type="entry name" value="Aminotran_4"/>
    <property type="match status" value="1"/>
</dbReference>
<sequence length="274" mass="31564">MAEALLDYFIFNGRIYSVNEFNEKYIDKHPSIYEVIRIIEGIPLFLEEHYDRLTNSAKLLGYDLNISFENIKNNIVKAILLNKVDNYNIKIVINNLGFESPDEYFYFIKSSYPDKEMYKKGVNTILYKAVRENPNAKVINQRLRDEVNRVLNETGCYEALLVNHEGFITEGSRSNVFFIKGSSILTAPEKDVLSGITRQRIINLCRKNGIEVVEAPIASDSIKDFQAAFISGTSPKVLPISKIDNFTLDTRNNLLLNIMHIYDFEIENYINAHK</sequence>
<dbReference type="InterPro" id="IPR050571">
    <property type="entry name" value="Class-IV_PLP-Dep_Aminotrnsfr"/>
</dbReference>
<reference evidence="6 7" key="1">
    <citation type="submission" date="2019-03" db="EMBL/GenBank/DDBJ databases">
        <title>Genomic Encyclopedia of Type Strains, Phase IV (KMG-IV): sequencing the most valuable type-strain genomes for metagenomic binning, comparative biology and taxonomic classification.</title>
        <authorList>
            <person name="Goeker M."/>
        </authorList>
    </citation>
    <scope>NUCLEOTIDE SEQUENCE [LARGE SCALE GENOMIC DNA]</scope>
    <source>
        <strain evidence="6 7">DSM 24455</strain>
    </source>
</reference>
<dbReference type="RefSeq" id="WP_133628124.1">
    <property type="nucleotide sequence ID" value="NZ_SOAZ01000010.1"/>
</dbReference>
<dbReference type="OrthoDB" id="9805628at2"/>
<dbReference type="InterPro" id="IPR001544">
    <property type="entry name" value="Aminotrans_IV"/>
</dbReference>
<dbReference type="GO" id="GO:0008483">
    <property type="term" value="F:transaminase activity"/>
    <property type="evidence" value="ECO:0007669"/>
    <property type="project" value="UniProtKB-KW"/>
</dbReference>
<keyword evidence="6" id="KW-0808">Transferase</keyword>
<protein>
    <submittedName>
        <fullName evidence="6">Branched-chain amino acid aminotransferase</fullName>
    </submittedName>
</protein>
<dbReference type="AlphaFoldDB" id="A0A4R7KPA2"/>
<keyword evidence="6" id="KW-0032">Aminotransferase</keyword>
<evidence type="ECO:0000256" key="2">
    <source>
        <dbReference type="ARBA" id="ARBA00009320"/>
    </source>
</evidence>
<dbReference type="Gene3D" id="3.30.470.10">
    <property type="match status" value="1"/>
</dbReference>
<dbReference type="EMBL" id="SOAZ01000010">
    <property type="protein sequence ID" value="TDT60950.1"/>
    <property type="molecule type" value="Genomic_DNA"/>
</dbReference>
<dbReference type="Gene3D" id="3.20.10.10">
    <property type="entry name" value="D-amino Acid Aminotransferase, subunit A, domain 2"/>
    <property type="match status" value="1"/>
</dbReference>
<gene>
    <name evidence="6" type="ORF">EDD71_11068</name>
</gene>
<dbReference type="InterPro" id="IPR043132">
    <property type="entry name" value="BCAT-like_C"/>
</dbReference>
<dbReference type="GO" id="GO:0046394">
    <property type="term" value="P:carboxylic acid biosynthetic process"/>
    <property type="evidence" value="ECO:0007669"/>
    <property type="project" value="UniProtKB-ARBA"/>
</dbReference>
<evidence type="ECO:0000256" key="4">
    <source>
        <dbReference type="RuleBase" id="RU004106"/>
    </source>
</evidence>
<organism evidence="6 7">
    <name type="scientific">Fonticella tunisiensis</name>
    <dbReference type="NCBI Taxonomy" id="1096341"/>
    <lineage>
        <taxon>Bacteria</taxon>
        <taxon>Bacillati</taxon>
        <taxon>Bacillota</taxon>
        <taxon>Clostridia</taxon>
        <taxon>Eubacteriales</taxon>
        <taxon>Clostridiaceae</taxon>
        <taxon>Fonticella</taxon>
    </lineage>
</organism>
<dbReference type="PANTHER" id="PTHR42743">
    <property type="entry name" value="AMINO-ACID AMINOTRANSFERASE"/>
    <property type="match status" value="1"/>
</dbReference>
<comment type="caution">
    <text evidence="6">The sequence shown here is derived from an EMBL/GenBank/DDBJ whole genome shotgun (WGS) entry which is preliminary data.</text>
</comment>
<dbReference type="InterPro" id="IPR043131">
    <property type="entry name" value="BCAT-like_N"/>
</dbReference>
<evidence type="ECO:0000256" key="5">
    <source>
        <dbReference type="RuleBase" id="RU004516"/>
    </source>
</evidence>
<evidence type="ECO:0000256" key="1">
    <source>
        <dbReference type="ARBA" id="ARBA00001933"/>
    </source>
</evidence>
<dbReference type="CDD" id="cd00449">
    <property type="entry name" value="PLPDE_IV"/>
    <property type="match status" value="1"/>
</dbReference>
<comment type="similarity">
    <text evidence="2 4">Belongs to the class-IV pyridoxal-phosphate-dependent aminotransferase family.</text>
</comment>
<accession>A0A4R7KPA2</accession>
<name>A0A4R7KPA2_9CLOT</name>
<dbReference type="InterPro" id="IPR036038">
    <property type="entry name" value="Aminotransferase-like"/>
</dbReference>
<dbReference type="SUPFAM" id="SSF56752">
    <property type="entry name" value="D-aminoacid aminotransferase-like PLP-dependent enzymes"/>
    <property type="match status" value="1"/>
</dbReference>
<dbReference type="InterPro" id="IPR018300">
    <property type="entry name" value="Aminotrans_IV_CS"/>
</dbReference>
<dbReference type="GO" id="GO:0005829">
    <property type="term" value="C:cytosol"/>
    <property type="evidence" value="ECO:0007669"/>
    <property type="project" value="TreeGrafter"/>
</dbReference>